<dbReference type="Gene3D" id="1.10.150.280">
    <property type="entry name" value="AF1531-like domain"/>
    <property type="match status" value="2"/>
</dbReference>
<dbReference type="InterPro" id="IPR051675">
    <property type="entry name" value="Endo/Exo/Phosphatase_dom_1"/>
</dbReference>
<dbReference type="GO" id="GO:0015628">
    <property type="term" value="P:protein secretion by the type II secretion system"/>
    <property type="evidence" value="ECO:0007669"/>
    <property type="project" value="TreeGrafter"/>
</dbReference>
<proteinExistence type="predicted"/>
<dbReference type="EMBL" id="BMWP01000002">
    <property type="protein sequence ID" value="GGW22784.1"/>
    <property type="molecule type" value="Genomic_DNA"/>
</dbReference>
<name>A0A918IPX0_9FLAO</name>
<sequence>MLLIIVLLQLLFYFGSTFLTSEVEPQLKVDTELQSEIDQLKIKYAQQDSVVVYDYNPNFITDYKGYVLGMSPEEIDRLHKFRANNTYVNSALEFQEVTQISDSLLRVMSPQFKFPGWTQKSKGSHNSVNISSAVGVRKVPTKTIIKDLNLATVSDLRKVVGIGEVLSARIIKFRDRLGGFVAEEQLEHVYGLEEDVVTRVWERFKIVETPEIVKININDASASELVQLVYINYKLANRIIAYREYNGAISSYNQLLDIEDFPSEKLDIIQLYLQL</sequence>
<dbReference type="Proteomes" id="UP000634668">
    <property type="component" value="Unassembled WGS sequence"/>
</dbReference>
<evidence type="ECO:0008006" key="3">
    <source>
        <dbReference type="Google" id="ProtNLM"/>
    </source>
</evidence>
<comment type="caution">
    <text evidence="1">The sequence shown here is derived from an EMBL/GenBank/DDBJ whole genome shotgun (WGS) entry which is preliminary data.</text>
</comment>
<dbReference type="InterPro" id="IPR010994">
    <property type="entry name" value="RuvA_2-like"/>
</dbReference>
<dbReference type="SUPFAM" id="SSF47781">
    <property type="entry name" value="RuvA domain 2-like"/>
    <property type="match status" value="2"/>
</dbReference>
<accession>A0A918IPX0</accession>
<keyword evidence="2" id="KW-1185">Reference proteome</keyword>
<organism evidence="1 2">
    <name type="scientific">Arenibacter certesii</name>
    <dbReference type="NCBI Taxonomy" id="228955"/>
    <lineage>
        <taxon>Bacteria</taxon>
        <taxon>Pseudomonadati</taxon>
        <taxon>Bacteroidota</taxon>
        <taxon>Flavobacteriia</taxon>
        <taxon>Flavobacteriales</taxon>
        <taxon>Flavobacteriaceae</taxon>
        <taxon>Arenibacter</taxon>
    </lineage>
</organism>
<reference evidence="1" key="1">
    <citation type="journal article" date="2014" name="Int. J. Syst. Evol. Microbiol.">
        <title>Complete genome sequence of Corynebacterium casei LMG S-19264T (=DSM 44701T), isolated from a smear-ripened cheese.</title>
        <authorList>
            <consortium name="US DOE Joint Genome Institute (JGI-PGF)"/>
            <person name="Walter F."/>
            <person name="Albersmeier A."/>
            <person name="Kalinowski J."/>
            <person name="Ruckert C."/>
        </authorList>
    </citation>
    <scope>NUCLEOTIDE SEQUENCE</scope>
    <source>
        <strain evidence="1">KCTC 12113</strain>
    </source>
</reference>
<dbReference type="AlphaFoldDB" id="A0A918IPX0"/>
<dbReference type="Pfam" id="PF12836">
    <property type="entry name" value="HHH_3"/>
    <property type="match status" value="2"/>
</dbReference>
<evidence type="ECO:0000313" key="2">
    <source>
        <dbReference type="Proteomes" id="UP000634668"/>
    </source>
</evidence>
<dbReference type="PANTHER" id="PTHR21180">
    <property type="entry name" value="ENDONUCLEASE/EXONUCLEASE/PHOSPHATASE FAMILY DOMAIN-CONTAINING PROTEIN 1"/>
    <property type="match status" value="1"/>
</dbReference>
<dbReference type="GO" id="GO:0015627">
    <property type="term" value="C:type II protein secretion system complex"/>
    <property type="evidence" value="ECO:0007669"/>
    <property type="project" value="TreeGrafter"/>
</dbReference>
<dbReference type="PANTHER" id="PTHR21180:SF32">
    <property type="entry name" value="ENDONUCLEASE_EXONUCLEASE_PHOSPHATASE FAMILY DOMAIN-CONTAINING PROTEIN 1"/>
    <property type="match status" value="1"/>
</dbReference>
<protein>
    <recommendedName>
        <fullName evidence="3">Helix-hairpin-helix domain-containing protein</fullName>
    </recommendedName>
</protein>
<reference evidence="1" key="2">
    <citation type="submission" date="2020-09" db="EMBL/GenBank/DDBJ databases">
        <authorList>
            <person name="Sun Q."/>
            <person name="Kim S."/>
        </authorList>
    </citation>
    <scope>NUCLEOTIDE SEQUENCE</scope>
    <source>
        <strain evidence="1">KCTC 12113</strain>
    </source>
</reference>
<evidence type="ECO:0000313" key="1">
    <source>
        <dbReference type="EMBL" id="GGW22784.1"/>
    </source>
</evidence>
<gene>
    <name evidence="1" type="ORF">GCM10007383_03260</name>
</gene>